<evidence type="ECO:0000313" key="2">
    <source>
        <dbReference type="EMBL" id="OKY93180.1"/>
    </source>
</evidence>
<reference evidence="2 3" key="1">
    <citation type="journal article" date="2016" name="Nat. Biotechnol.">
        <title>Measurement of bacterial replication rates in microbial communities.</title>
        <authorList>
            <person name="Brown C.T."/>
            <person name="Olm M.R."/>
            <person name="Thomas B.C."/>
            <person name="Banfield J.F."/>
        </authorList>
    </citation>
    <scope>NUCLEOTIDE SEQUENCE [LARGE SCALE GENOMIC DNA]</scope>
    <source>
        <strain evidence="2">CAG:67_53_122</strain>
    </source>
</reference>
<evidence type="ECO:0000256" key="1">
    <source>
        <dbReference type="SAM" id="SignalP"/>
    </source>
</evidence>
<organism evidence="2 3">
    <name type="scientific">Alistipes putredinis</name>
    <dbReference type="NCBI Taxonomy" id="28117"/>
    <lineage>
        <taxon>Bacteria</taxon>
        <taxon>Pseudomonadati</taxon>
        <taxon>Bacteroidota</taxon>
        <taxon>Bacteroidia</taxon>
        <taxon>Bacteroidales</taxon>
        <taxon>Rikenellaceae</taxon>
        <taxon>Alistipes</taxon>
    </lineage>
</organism>
<dbReference type="Proteomes" id="UP000187417">
    <property type="component" value="Unassembled WGS sequence"/>
</dbReference>
<comment type="caution">
    <text evidence="2">The sequence shown here is derived from an EMBL/GenBank/DDBJ whole genome shotgun (WGS) entry which is preliminary data.</text>
</comment>
<dbReference type="PROSITE" id="PS51257">
    <property type="entry name" value="PROKAR_LIPOPROTEIN"/>
    <property type="match status" value="1"/>
</dbReference>
<protein>
    <recommendedName>
        <fullName evidence="4">Lipoprotein</fullName>
    </recommendedName>
</protein>
<keyword evidence="1" id="KW-0732">Signal</keyword>
<dbReference type="GeneID" id="92758751"/>
<gene>
    <name evidence="2" type="ORF">BHV66_09865</name>
</gene>
<dbReference type="EMBL" id="MNQH01000043">
    <property type="protein sequence ID" value="OKY93180.1"/>
    <property type="molecule type" value="Genomic_DNA"/>
</dbReference>
<proteinExistence type="predicted"/>
<evidence type="ECO:0000313" key="3">
    <source>
        <dbReference type="Proteomes" id="UP000187417"/>
    </source>
</evidence>
<dbReference type="RefSeq" id="WP_009597723.1">
    <property type="nucleotide sequence ID" value="NZ_CAMQOD010000050.1"/>
</dbReference>
<dbReference type="STRING" id="28117.BHV66_09865"/>
<name>A0A1Q6F2X6_9BACT</name>
<dbReference type="AlphaFoldDB" id="A0A1Q6F2X6"/>
<feature type="signal peptide" evidence="1">
    <location>
        <begin position="1"/>
        <end position="22"/>
    </location>
</feature>
<sequence length="208" mass="22959">MRKTKKKFKPIMRHFVYCAALAAAVFFLAGCGGNPNKKNASETQTSETQSSVMEVDNLLADAEKLTGGKVTVEGVCTHICRHGGRKIFLMGTDDTQVIRIEAGEKIGSFKPECVNNVVRVTGTLVEDRIDEAYLAEWELRLKDQIARQHGEGEAGCSAEHQARGESVASSTEKRIADFRARIADRKAKEGKEYLSFYHVDGGSYEVLK</sequence>
<accession>A0A1Q6F2X6</accession>
<evidence type="ECO:0008006" key="4">
    <source>
        <dbReference type="Google" id="ProtNLM"/>
    </source>
</evidence>
<feature type="chain" id="PRO_5010375541" description="Lipoprotein" evidence="1">
    <location>
        <begin position="23"/>
        <end position="208"/>
    </location>
</feature>